<sequence length="338" mass="36397">MNFLSVFILTVVISVAATLLVKRLAVKFSVVDTPNLPRKIHEKAVPLLGGAAIFVSFFLALLFSLSSVLSRGLTGMQLAAFFCGALVLLVGGVLDDVFNLTPGRHFVFSVLAALVAIAGGITIVKITNPVGGLLYFGSFVSAALTFVWLLGMTYTTKLLDGVDGLVSGLGVISGIIIFLFTMTTHYYQPDVGLLAMLFAAACLGFLFFNFYPAKIFLGDGGSLLVGYVIAVLAIISGAKIAVALLIMGIPILDVAWTIVRRLWSGQNPFRAADRKHLHHRFLAMGLSQPQTVFIYYAFAIFFGILALFLQSQGKIIAIGVLAIIMVCIIFLDTFKMIR</sequence>
<evidence type="ECO:0008006" key="11">
    <source>
        <dbReference type="Google" id="ProtNLM"/>
    </source>
</evidence>
<feature type="transmembrane region" description="Helical" evidence="8">
    <location>
        <begin position="164"/>
        <end position="187"/>
    </location>
</feature>
<dbReference type="GO" id="GO:0016780">
    <property type="term" value="F:phosphotransferase activity, for other substituted phosphate groups"/>
    <property type="evidence" value="ECO:0007669"/>
    <property type="project" value="InterPro"/>
</dbReference>
<evidence type="ECO:0000256" key="7">
    <source>
        <dbReference type="PIRSR" id="PIRSR600715-1"/>
    </source>
</evidence>
<feature type="transmembrane region" description="Helical" evidence="8">
    <location>
        <begin position="6"/>
        <end position="26"/>
    </location>
</feature>
<dbReference type="STRING" id="1797995.A2242_01615"/>
<accession>A0A1F5SJC7</accession>
<evidence type="ECO:0000256" key="4">
    <source>
        <dbReference type="ARBA" id="ARBA00022692"/>
    </source>
</evidence>
<keyword evidence="4 8" id="KW-0812">Transmembrane</keyword>
<keyword evidence="2" id="KW-1003">Cell membrane</keyword>
<feature type="binding site" evidence="7">
    <location>
        <position position="219"/>
    </location>
    <ligand>
        <name>Mg(2+)</name>
        <dbReference type="ChEBI" id="CHEBI:18420"/>
    </ligand>
</feature>
<feature type="transmembrane region" description="Helical" evidence="8">
    <location>
        <begin position="75"/>
        <end position="94"/>
    </location>
</feature>
<evidence type="ECO:0000256" key="6">
    <source>
        <dbReference type="ARBA" id="ARBA00023136"/>
    </source>
</evidence>
<comment type="subcellular location">
    <subcellularLocation>
        <location evidence="1">Cell membrane</location>
        <topology evidence="1">Multi-pass membrane protein</topology>
    </subcellularLocation>
</comment>
<evidence type="ECO:0000256" key="2">
    <source>
        <dbReference type="ARBA" id="ARBA00022475"/>
    </source>
</evidence>
<reference evidence="9 10" key="1">
    <citation type="journal article" date="2016" name="Nat. Commun.">
        <title>Thousands of microbial genomes shed light on interconnected biogeochemical processes in an aquifer system.</title>
        <authorList>
            <person name="Anantharaman K."/>
            <person name="Brown C.T."/>
            <person name="Hug L.A."/>
            <person name="Sharon I."/>
            <person name="Castelle C.J."/>
            <person name="Probst A.J."/>
            <person name="Thomas B.C."/>
            <person name="Singh A."/>
            <person name="Wilkins M.J."/>
            <person name="Karaoz U."/>
            <person name="Brodie E.L."/>
            <person name="Williams K.H."/>
            <person name="Hubbard S.S."/>
            <person name="Banfield J.F."/>
        </authorList>
    </citation>
    <scope>NUCLEOTIDE SEQUENCE [LARGE SCALE GENOMIC DNA]</scope>
</reference>
<evidence type="ECO:0000313" key="10">
    <source>
        <dbReference type="Proteomes" id="UP000178925"/>
    </source>
</evidence>
<keyword evidence="7" id="KW-0479">Metal-binding</keyword>
<dbReference type="EMBL" id="MFGC01000038">
    <property type="protein sequence ID" value="OGF26636.1"/>
    <property type="molecule type" value="Genomic_DNA"/>
</dbReference>
<dbReference type="AlphaFoldDB" id="A0A1F5SJC7"/>
<dbReference type="GO" id="GO:0044038">
    <property type="term" value="P:cell wall macromolecule biosynthetic process"/>
    <property type="evidence" value="ECO:0007669"/>
    <property type="project" value="TreeGrafter"/>
</dbReference>
<dbReference type="CDD" id="cd06853">
    <property type="entry name" value="GT_WecA_like"/>
    <property type="match status" value="1"/>
</dbReference>
<feature type="transmembrane region" description="Helical" evidence="8">
    <location>
        <begin position="315"/>
        <end position="334"/>
    </location>
</feature>
<dbReference type="PANTHER" id="PTHR22926">
    <property type="entry name" value="PHOSPHO-N-ACETYLMURAMOYL-PENTAPEPTIDE-TRANSFERASE"/>
    <property type="match status" value="1"/>
</dbReference>
<dbReference type="Pfam" id="PF00953">
    <property type="entry name" value="Glycos_transf_4"/>
    <property type="match status" value="1"/>
</dbReference>
<evidence type="ECO:0000256" key="3">
    <source>
        <dbReference type="ARBA" id="ARBA00022679"/>
    </source>
</evidence>
<evidence type="ECO:0000256" key="5">
    <source>
        <dbReference type="ARBA" id="ARBA00022989"/>
    </source>
</evidence>
<protein>
    <recommendedName>
        <fullName evidence="11">Undecaprenyl-phosphate alpha-N-acetylglucosaminyl 1-phosphate transferase</fullName>
    </recommendedName>
</protein>
<feature type="transmembrane region" description="Helical" evidence="8">
    <location>
        <begin position="47"/>
        <end position="69"/>
    </location>
</feature>
<dbReference type="Proteomes" id="UP000178925">
    <property type="component" value="Unassembled WGS sequence"/>
</dbReference>
<organism evidence="9 10">
    <name type="scientific">Candidatus Falkowbacteria bacterium RIFOXYA2_FULL_47_9</name>
    <dbReference type="NCBI Taxonomy" id="1797995"/>
    <lineage>
        <taxon>Bacteria</taxon>
        <taxon>Candidatus Falkowiibacteriota</taxon>
    </lineage>
</organism>
<evidence type="ECO:0000256" key="8">
    <source>
        <dbReference type="SAM" id="Phobius"/>
    </source>
</evidence>
<proteinExistence type="predicted"/>
<keyword evidence="7" id="KW-0460">Magnesium</keyword>
<gene>
    <name evidence="9" type="ORF">A2242_01615</name>
</gene>
<dbReference type="InterPro" id="IPR000715">
    <property type="entry name" value="Glycosyl_transferase_4"/>
</dbReference>
<dbReference type="GO" id="GO:0071555">
    <property type="term" value="P:cell wall organization"/>
    <property type="evidence" value="ECO:0007669"/>
    <property type="project" value="TreeGrafter"/>
</dbReference>
<comment type="caution">
    <text evidence="9">The sequence shown here is derived from an EMBL/GenBank/DDBJ whole genome shotgun (WGS) entry which is preliminary data.</text>
</comment>
<feature type="transmembrane region" description="Helical" evidence="8">
    <location>
        <begin position="292"/>
        <end position="309"/>
    </location>
</feature>
<comment type="cofactor">
    <cofactor evidence="7">
        <name>Mg(2+)</name>
        <dbReference type="ChEBI" id="CHEBI:18420"/>
    </cofactor>
</comment>
<dbReference type="GO" id="GO:0005886">
    <property type="term" value="C:plasma membrane"/>
    <property type="evidence" value="ECO:0007669"/>
    <property type="project" value="UniProtKB-SubCell"/>
</dbReference>
<feature type="transmembrane region" description="Helical" evidence="8">
    <location>
        <begin position="133"/>
        <end position="152"/>
    </location>
</feature>
<dbReference type="GO" id="GO:0009103">
    <property type="term" value="P:lipopolysaccharide biosynthetic process"/>
    <property type="evidence" value="ECO:0007669"/>
    <property type="project" value="TreeGrafter"/>
</dbReference>
<keyword evidence="5 8" id="KW-1133">Transmembrane helix</keyword>
<evidence type="ECO:0000313" key="9">
    <source>
        <dbReference type="EMBL" id="OGF26636.1"/>
    </source>
</evidence>
<dbReference type="GO" id="GO:0046872">
    <property type="term" value="F:metal ion binding"/>
    <property type="evidence" value="ECO:0007669"/>
    <property type="project" value="UniProtKB-KW"/>
</dbReference>
<keyword evidence="6 8" id="KW-0472">Membrane</keyword>
<name>A0A1F5SJC7_9BACT</name>
<feature type="transmembrane region" description="Helical" evidence="8">
    <location>
        <begin position="193"/>
        <end position="211"/>
    </location>
</feature>
<feature type="transmembrane region" description="Helical" evidence="8">
    <location>
        <begin position="106"/>
        <end position="127"/>
    </location>
</feature>
<dbReference type="PANTHER" id="PTHR22926:SF3">
    <property type="entry name" value="UNDECAPRENYL-PHOSPHATE ALPHA-N-ACETYLGLUCOSAMINYL 1-PHOSPHATE TRANSFERASE"/>
    <property type="match status" value="1"/>
</dbReference>
<keyword evidence="3" id="KW-0808">Transferase</keyword>
<evidence type="ECO:0000256" key="1">
    <source>
        <dbReference type="ARBA" id="ARBA00004651"/>
    </source>
</evidence>